<organism evidence="1 2">
    <name type="scientific">Holospora curviuscula</name>
    <dbReference type="NCBI Taxonomy" id="1082868"/>
    <lineage>
        <taxon>Bacteria</taxon>
        <taxon>Pseudomonadati</taxon>
        <taxon>Pseudomonadota</taxon>
        <taxon>Alphaproteobacteria</taxon>
        <taxon>Holosporales</taxon>
        <taxon>Holosporaceae</taxon>
        <taxon>Holospora</taxon>
    </lineage>
</organism>
<reference evidence="1 2" key="1">
    <citation type="submission" date="2017-11" db="EMBL/GenBank/DDBJ databases">
        <title>Comparative genomic analysis of Holospora spp., intranuclear symbionts of paramecia.</title>
        <authorList>
            <person name="Garushyants S.K."/>
            <person name="Beliavskaya A."/>
            <person name="Malko D.B."/>
            <person name="Logacheva M.D."/>
            <person name="Rautian M.S."/>
            <person name="Gelfand M.S."/>
        </authorList>
    </citation>
    <scope>NUCLEOTIDE SEQUENCE [LARGE SCALE GENOMIC DNA]</scope>
    <source>
        <strain evidence="2">02AZ16</strain>
    </source>
</reference>
<dbReference type="EMBL" id="PHHC01000135">
    <property type="protein sequence ID" value="PPE03163.1"/>
    <property type="molecule type" value="Genomic_DNA"/>
</dbReference>
<sequence>MNTRAIAGLIHTVSKLPGLVNNAALTEEKKRRKHHSIMDTQGTLVYGTVHEANHRRGFNVFQYSTLKSVCVDSGYGETMVEFVGNGFNKTIEISERISPE</sequence>
<dbReference type="Proteomes" id="UP000239425">
    <property type="component" value="Unassembled WGS sequence"/>
</dbReference>
<gene>
    <name evidence="1" type="ORF">HCUR_01402</name>
</gene>
<evidence type="ECO:0000313" key="2">
    <source>
        <dbReference type="Proteomes" id="UP000239425"/>
    </source>
</evidence>
<evidence type="ECO:0000313" key="1">
    <source>
        <dbReference type="EMBL" id="PPE03163.1"/>
    </source>
</evidence>
<dbReference type="AlphaFoldDB" id="A0A2S5R791"/>
<accession>A0A2S5R791</accession>
<proteinExistence type="predicted"/>
<protein>
    <submittedName>
        <fullName evidence="1">Uncharacterized protein</fullName>
    </submittedName>
</protein>
<comment type="caution">
    <text evidence="1">The sequence shown here is derived from an EMBL/GenBank/DDBJ whole genome shotgun (WGS) entry which is preliminary data.</text>
</comment>
<keyword evidence="2" id="KW-1185">Reference proteome</keyword>
<name>A0A2S5R791_9PROT</name>